<dbReference type="GO" id="GO:0043565">
    <property type="term" value="F:sequence-specific DNA binding"/>
    <property type="evidence" value="ECO:0007669"/>
    <property type="project" value="InterPro"/>
</dbReference>
<evidence type="ECO:0000256" key="5">
    <source>
        <dbReference type="ARBA" id="ARBA00023163"/>
    </source>
</evidence>
<gene>
    <name evidence="9" type="ORF">FBUS_07052</name>
</gene>
<dbReference type="PRINTS" id="PR00053">
    <property type="entry name" value="FORKHEAD"/>
</dbReference>
<dbReference type="Gene3D" id="1.10.10.10">
    <property type="entry name" value="Winged helix-like DNA-binding domain superfamily/Winged helix DNA-binding domain"/>
    <property type="match status" value="1"/>
</dbReference>
<keyword evidence="3" id="KW-0805">Transcription regulation</keyword>
<dbReference type="SMART" id="SM00339">
    <property type="entry name" value="FH"/>
    <property type="match status" value="1"/>
</dbReference>
<comment type="subcellular location">
    <subcellularLocation>
        <location evidence="1">Cytoplasm</location>
    </subcellularLocation>
    <subcellularLocation>
        <location evidence="6">Nucleus</location>
    </subcellularLocation>
</comment>
<name>A0A8E0RZF8_9TREM</name>
<dbReference type="GO" id="GO:0003700">
    <property type="term" value="F:DNA-binding transcription factor activity"/>
    <property type="evidence" value="ECO:0007669"/>
    <property type="project" value="InterPro"/>
</dbReference>
<evidence type="ECO:0000256" key="7">
    <source>
        <dbReference type="SAM" id="MobiDB-lite"/>
    </source>
</evidence>
<dbReference type="GO" id="GO:0005737">
    <property type="term" value="C:cytoplasm"/>
    <property type="evidence" value="ECO:0007669"/>
    <property type="project" value="UniProtKB-SubCell"/>
</dbReference>
<feature type="region of interest" description="Disordered" evidence="7">
    <location>
        <begin position="629"/>
        <end position="663"/>
    </location>
</feature>
<feature type="compositionally biased region" description="Polar residues" evidence="7">
    <location>
        <begin position="49"/>
        <end position="110"/>
    </location>
</feature>
<evidence type="ECO:0000256" key="3">
    <source>
        <dbReference type="ARBA" id="ARBA00023015"/>
    </source>
</evidence>
<protein>
    <submittedName>
        <fullName evidence="9">Forkhead box protein O</fullName>
    </submittedName>
</protein>
<feature type="domain" description="Fork-head" evidence="8">
    <location>
        <begin position="255"/>
        <end position="345"/>
    </location>
</feature>
<dbReference type="PROSITE" id="PS50039">
    <property type="entry name" value="FORK_HEAD_3"/>
    <property type="match status" value="1"/>
</dbReference>
<evidence type="ECO:0000256" key="2">
    <source>
        <dbReference type="ARBA" id="ARBA00022490"/>
    </source>
</evidence>
<dbReference type="PANTHER" id="PTHR45767">
    <property type="entry name" value="FORKHEAD BOX PROTEIN O"/>
    <property type="match status" value="1"/>
</dbReference>
<keyword evidence="5" id="KW-0804">Transcription</keyword>
<evidence type="ECO:0000313" key="9">
    <source>
        <dbReference type="EMBL" id="KAA0197115.1"/>
    </source>
</evidence>
<accession>A0A8E0RZF8</accession>
<sequence length="990" mass="105061">MSASYIHRDPLVLSPTTTLQLLSSKNGMINCPNDSFMTSSERSYLDRPVSSSSPSNGTTKPNQSVTQVSLQSPKMSPDSTLTHYHQPSTTTTTPVSRFASNTSPGSSNGLGQCASSCASSSSPSVGDGFLRSALAVSNGNTANPNNGILKINSPVGLNESHTVGSSTGNNLSVLTSMSTTCKVDTNSAAMMAMMMRPRAVTVTSNVARSITPNKNASPPASASSTAVMGSINTPTPSSTTPVKKSSRRNPWGSETYSDLISIAIHSYPDQQATLQQIYDFIISNYEYFRERSDPTSSAGWKNSIRHNLSLHDRFTKCPKSSDNTKSSYWRINAEVASKPYVRRRACSMDGTNLKRSGGNHCGKASSRAGGGSHRAGAHQHPTGDKLGSRLGSVMPPLNEVLDGPILTPLMNPSDAMQQSRPDSQHPNGSRQNSARSAFTKTYLSGANKIPSYFGYPATSISGLNLGKSGQPDQPTGQNGIPGRWAAPKPTHTVFRPSGYPNPSSSAYMYDQASGNFAFDSTDFSSILGSTDQALVRNRASGLIEQLLCSDHSTGAMLSNGKTGPSVQSQQSVASASYLPNSFMPSNPLISSMSMSNGQNPLSDAASNFTPNSVMQHTSAVDLRPSAGSLLSERSNDTRSGHTQHHQLQQQQQQHHHHLRPVPMQNCSSGVDMMSSSTPWNPYTPQFHLPSSMGHGSTMSSSGGGIHSMNYPVFNGNGSFHSQSDSQQMSESKVKYESIETMASGNHNNGSLQQQQRLPFLSGPHMAPVSSSTGNLNSSSAATWSLCTAQHSDIHRIGSVPPCSSGGPLTPLPSVPSPGSTHSTTTVGRESRSLGPPVTPPNPLYYSPMRQPPSGMYGNSDSALDTPPYHQQSQQQTQQSPSIKPDPMDILDSSNLVGTASTVVSSAGTTDYDTSSQTSSTTRHSSYTASCSGGAIVVGLRTRSDADADSEMSTRFADTYPYDDDCEPLELELSLELADRIVGSTRSEAKP</sequence>
<dbReference type="SUPFAM" id="SSF46785">
    <property type="entry name" value="Winged helix' DNA-binding domain"/>
    <property type="match status" value="1"/>
</dbReference>
<feature type="region of interest" description="Disordered" evidence="7">
    <location>
        <begin position="33"/>
        <end position="117"/>
    </location>
</feature>
<proteinExistence type="predicted"/>
<dbReference type="InterPro" id="IPR030456">
    <property type="entry name" value="TF_fork_head_CS_2"/>
</dbReference>
<dbReference type="EMBL" id="LUCM01002585">
    <property type="protein sequence ID" value="KAA0197115.1"/>
    <property type="molecule type" value="Genomic_DNA"/>
</dbReference>
<feature type="compositionally biased region" description="Polar residues" evidence="7">
    <location>
        <begin position="414"/>
        <end position="435"/>
    </location>
</feature>
<dbReference type="InterPro" id="IPR036388">
    <property type="entry name" value="WH-like_DNA-bd_sf"/>
</dbReference>
<evidence type="ECO:0000313" key="10">
    <source>
        <dbReference type="Proteomes" id="UP000728185"/>
    </source>
</evidence>
<keyword evidence="4 6" id="KW-0238">DNA-binding</keyword>
<dbReference type="Proteomes" id="UP000728185">
    <property type="component" value="Unassembled WGS sequence"/>
</dbReference>
<feature type="region of interest" description="Disordered" evidence="7">
    <location>
        <begin position="210"/>
        <end position="250"/>
    </location>
</feature>
<feature type="region of interest" description="Disordered" evidence="7">
    <location>
        <begin position="797"/>
        <end position="892"/>
    </location>
</feature>
<dbReference type="GO" id="GO:0005634">
    <property type="term" value="C:nucleus"/>
    <property type="evidence" value="ECO:0007669"/>
    <property type="project" value="UniProtKB-SubCell"/>
</dbReference>
<evidence type="ECO:0000256" key="4">
    <source>
        <dbReference type="ARBA" id="ARBA00023125"/>
    </source>
</evidence>
<feature type="DNA-binding region" description="Fork-head" evidence="6">
    <location>
        <begin position="255"/>
        <end position="345"/>
    </location>
</feature>
<feature type="region of interest" description="Disordered" evidence="7">
    <location>
        <begin position="589"/>
        <end position="609"/>
    </location>
</feature>
<dbReference type="InterPro" id="IPR001766">
    <property type="entry name" value="Fork_head_dom"/>
</dbReference>
<organism evidence="9 10">
    <name type="scientific">Fasciolopsis buskii</name>
    <dbReference type="NCBI Taxonomy" id="27845"/>
    <lineage>
        <taxon>Eukaryota</taxon>
        <taxon>Metazoa</taxon>
        <taxon>Spiralia</taxon>
        <taxon>Lophotrochozoa</taxon>
        <taxon>Platyhelminthes</taxon>
        <taxon>Trematoda</taxon>
        <taxon>Digenea</taxon>
        <taxon>Plagiorchiida</taxon>
        <taxon>Echinostomata</taxon>
        <taxon>Echinostomatoidea</taxon>
        <taxon>Fasciolidae</taxon>
        <taxon>Fasciolopsis</taxon>
    </lineage>
</organism>
<keyword evidence="6" id="KW-0539">Nucleus</keyword>
<feature type="compositionally biased region" description="Polar residues" evidence="7">
    <location>
        <begin position="816"/>
        <end position="827"/>
    </location>
</feature>
<feature type="compositionally biased region" description="Polar residues" evidence="7">
    <location>
        <begin position="33"/>
        <end position="42"/>
    </location>
</feature>
<feature type="compositionally biased region" description="Low complexity" evidence="7">
    <location>
        <begin position="870"/>
        <end position="881"/>
    </location>
</feature>
<dbReference type="InterPro" id="IPR036390">
    <property type="entry name" value="WH_DNA-bd_sf"/>
</dbReference>
<keyword evidence="2" id="KW-0963">Cytoplasm</keyword>
<dbReference type="OrthoDB" id="5954824at2759"/>
<keyword evidence="10" id="KW-1185">Reference proteome</keyword>
<dbReference type="AlphaFoldDB" id="A0A8E0RZF8"/>
<evidence type="ECO:0000256" key="1">
    <source>
        <dbReference type="ARBA" id="ARBA00004496"/>
    </source>
</evidence>
<dbReference type="PROSITE" id="PS00658">
    <property type="entry name" value="FORK_HEAD_2"/>
    <property type="match status" value="1"/>
</dbReference>
<feature type="region of interest" description="Disordered" evidence="7">
    <location>
        <begin position="349"/>
        <end position="435"/>
    </location>
</feature>
<dbReference type="CDD" id="cd20032">
    <property type="entry name" value="FH_FOXO"/>
    <property type="match status" value="1"/>
</dbReference>
<feature type="compositionally biased region" description="Low complexity" evidence="7">
    <location>
        <begin position="216"/>
        <end position="226"/>
    </location>
</feature>
<comment type="caution">
    <text evidence="9">The sequence shown here is derived from an EMBL/GenBank/DDBJ whole genome shotgun (WGS) entry which is preliminary data.</text>
</comment>
<evidence type="ECO:0000256" key="6">
    <source>
        <dbReference type="PROSITE-ProRule" id="PRU00089"/>
    </source>
</evidence>
<dbReference type="Pfam" id="PF00250">
    <property type="entry name" value="Forkhead"/>
    <property type="match status" value="1"/>
</dbReference>
<feature type="region of interest" description="Disordered" evidence="7">
    <location>
        <begin position="905"/>
        <end position="927"/>
    </location>
</feature>
<reference evidence="9" key="1">
    <citation type="submission" date="2019-05" db="EMBL/GenBank/DDBJ databases">
        <title>Annotation for the trematode Fasciolopsis buski.</title>
        <authorList>
            <person name="Choi Y.-J."/>
        </authorList>
    </citation>
    <scope>NUCLEOTIDE SEQUENCE</scope>
    <source>
        <strain evidence="9">HT</strain>
        <tissue evidence="9">Whole worm</tissue>
    </source>
</reference>
<evidence type="ECO:0000259" key="8">
    <source>
        <dbReference type="PROSITE" id="PS50039"/>
    </source>
</evidence>
<feature type="compositionally biased region" description="Low complexity" evidence="7">
    <location>
        <begin position="233"/>
        <end position="243"/>
    </location>
</feature>